<organism evidence="3">
    <name type="scientific">marine metagenome</name>
    <dbReference type="NCBI Taxonomy" id="408172"/>
    <lineage>
        <taxon>unclassified sequences</taxon>
        <taxon>metagenomes</taxon>
        <taxon>ecological metagenomes</taxon>
    </lineage>
</organism>
<accession>A0A382CC92</accession>
<dbReference type="NCBIfam" id="NF033545">
    <property type="entry name" value="transpos_IS630"/>
    <property type="match status" value="1"/>
</dbReference>
<evidence type="ECO:0000259" key="2">
    <source>
        <dbReference type="Pfam" id="PF13592"/>
    </source>
</evidence>
<feature type="domain" description="Winged helix-turn helix" evidence="2">
    <location>
        <begin position="111"/>
        <end position="165"/>
    </location>
</feature>
<dbReference type="InterPro" id="IPR038717">
    <property type="entry name" value="Tc1-like_DDE_dom"/>
</dbReference>
<dbReference type="EMBL" id="UINC01033753">
    <property type="protein sequence ID" value="SVB23514.1"/>
    <property type="molecule type" value="Genomic_DNA"/>
</dbReference>
<feature type="domain" description="Tc1-like transposase DDE" evidence="1">
    <location>
        <begin position="180"/>
        <end position="315"/>
    </location>
</feature>
<dbReference type="Pfam" id="PF13358">
    <property type="entry name" value="DDE_3"/>
    <property type="match status" value="1"/>
</dbReference>
<reference evidence="3" key="1">
    <citation type="submission" date="2018-05" db="EMBL/GenBank/DDBJ databases">
        <authorList>
            <person name="Lanie J.A."/>
            <person name="Ng W.-L."/>
            <person name="Kazmierczak K.M."/>
            <person name="Andrzejewski T.M."/>
            <person name="Davidsen T.M."/>
            <person name="Wayne K.J."/>
            <person name="Tettelin H."/>
            <person name="Glass J.I."/>
            <person name="Rusch D."/>
            <person name="Podicherti R."/>
            <person name="Tsui H.-C.T."/>
            <person name="Winkler M.E."/>
        </authorList>
    </citation>
    <scope>NUCLEOTIDE SEQUENCE</scope>
</reference>
<dbReference type="InterPro" id="IPR047655">
    <property type="entry name" value="Transpos_IS630-like"/>
</dbReference>
<gene>
    <name evidence="3" type="ORF">METZ01_LOCUS176368</name>
</gene>
<dbReference type="Gene3D" id="3.30.420.10">
    <property type="entry name" value="Ribonuclease H-like superfamily/Ribonuclease H"/>
    <property type="match status" value="1"/>
</dbReference>
<dbReference type="SUPFAM" id="SSF46689">
    <property type="entry name" value="Homeodomain-like"/>
    <property type="match status" value="1"/>
</dbReference>
<dbReference type="AlphaFoldDB" id="A0A382CC92"/>
<proteinExistence type="predicted"/>
<evidence type="ECO:0000259" key="1">
    <source>
        <dbReference type="Pfam" id="PF13358"/>
    </source>
</evidence>
<protein>
    <recommendedName>
        <fullName evidence="4">Tc1-like transposase DDE domain-containing protein</fullName>
    </recommendedName>
</protein>
<evidence type="ECO:0000313" key="3">
    <source>
        <dbReference type="EMBL" id="SVB23514.1"/>
    </source>
</evidence>
<dbReference type="SUPFAM" id="SSF53098">
    <property type="entry name" value="Ribonuclease H-like"/>
    <property type="match status" value="1"/>
</dbReference>
<dbReference type="GO" id="GO:0003676">
    <property type="term" value="F:nucleic acid binding"/>
    <property type="evidence" value="ECO:0007669"/>
    <property type="project" value="InterPro"/>
</dbReference>
<dbReference type="Pfam" id="PF13551">
    <property type="entry name" value="HTH_29"/>
    <property type="match status" value="1"/>
</dbReference>
<dbReference type="InterPro" id="IPR036397">
    <property type="entry name" value="RNaseH_sf"/>
</dbReference>
<dbReference type="InterPro" id="IPR025959">
    <property type="entry name" value="Winged_HTH_dom"/>
</dbReference>
<dbReference type="InterPro" id="IPR009057">
    <property type="entry name" value="Homeodomain-like_sf"/>
</dbReference>
<name>A0A382CC92_9ZZZZ</name>
<sequence>MIWDYSHKINVMRGFLVPQEQAVLLEAHRAERVKKKADRIKTILLLHEGLSCEQISQVLFLDDSTIRRYETNYQTGGLDDLLDDSYLGGTSKLSEEQEEILVKELTQNIYLSAKEICTFIEKKFGIQYPPEGLVHGLHRLGFVYKKTKQVPGKADAKAQKKFLKDVYAKLQDAMKADDKLYFLDGVHPQHNPMPAYGWLEKGKTREIRSNSGRQRLNLNGALNLKDYEVVIREDESINAQSTLKLFEELEAKNPKAETIYCILDNARYYKAKIVKEYLKNSKIKLVFLPSYSPNLNLIERLWKFFRKKILYHKHDSSLGEFRLVTMDFFKNLSSHKEELATLLTENFEITGKSFSQTWFVWIYFQFLFHHQAYRHRSRTFHLPENH</sequence>
<evidence type="ECO:0008006" key="4">
    <source>
        <dbReference type="Google" id="ProtNLM"/>
    </source>
</evidence>
<dbReference type="InterPro" id="IPR012337">
    <property type="entry name" value="RNaseH-like_sf"/>
</dbReference>
<dbReference type="Pfam" id="PF13592">
    <property type="entry name" value="HTH_33"/>
    <property type="match status" value="1"/>
</dbReference>